<dbReference type="Proteomes" id="UP000540412">
    <property type="component" value="Unassembled WGS sequence"/>
</dbReference>
<protein>
    <recommendedName>
        <fullName evidence="1">DUF6285 domain-containing protein</fullName>
    </recommendedName>
</protein>
<sequence length="99" mass="11065">MQYRPSATELLDTLAELMSEVLLPELPDALQHRARVGANVARILRRELQQGPGAVERERELLAVAESAGSEEDRWRALVEIVRADLVVSKPGYDAWEGE</sequence>
<dbReference type="InterPro" id="IPR046252">
    <property type="entry name" value="DUF6285"/>
</dbReference>
<accession>A0A7W9UK39</accession>
<dbReference type="RefSeq" id="WP_040748690.1">
    <property type="nucleotide sequence ID" value="NZ_JACHIT010000002.1"/>
</dbReference>
<organism evidence="2 3">
    <name type="scientific">Nocardia transvalensis</name>
    <dbReference type="NCBI Taxonomy" id="37333"/>
    <lineage>
        <taxon>Bacteria</taxon>
        <taxon>Bacillati</taxon>
        <taxon>Actinomycetota</taxon>
        <taxon>Actinomycetes</taxon>
        <taxon>Mycobacteriales</taxon>
        <taxon>Nocardiaceae</taxon>
        <taxon>Nocardia</taxon>
    </lineage>
</organism>
<name>A0A7W9UK39_9NOCA</name>
<dbReference type="EMBL" id="JACHIT010000002">
    <property type="protein sequence ID" value="MBB5915932.1"/>
    <property type="molecule type" value="Genomic_DNA"/>
</dbReference>
<comment type="caution">
    <text evidence="2">The sequence shown here is derived from an EMBL/GenBank/DDBJ whole genome shotgun (WGS) entry which is preliminary data.</text>
</comment>
<reference evidence="2 3" key="1">
    <citation type="submission" date="2020-08" db="EMBL/GenBank/DDBJ databases">
        <title>Sequencing the genomes of 1000 actinobacteria strains.</title>
        <authorList>
            <person name="Klenk H.-P."/>
        </authorList>
    </citation>
    <scope>NUCLEOTIDE SEQUENCE [LARGE SCALE GENOMIC DNA]</scope>
    <source>
        <strain evidence="2 3">DSM 43582</strain>
    </source>
</reference>
<feature type="domain" description="DUF6285" evidence="1">
    <location>
        <begin position="24"/>
        <end position="63"/>
    </location>
</feature>
<keyword evidence="3" id="KW-1185">Reference proteome</keyword>
<dbReference type="AlphaFoldDB" id="A0A7W9UK39"/>
<evidence type="ECO:0000259" key="1">
    <source>
        <dbReference type="Pfam" id="PF19802"/>
    </source>
</evidence>
<gene>
    <name evidence="2" type="ORF">BJY24_004844</name>
</gene>
<evidence type="ECO:0000313" key="2">
    <source>
        <dbReference type="EMBL" id="MBB5915932.1"/>
    </source>
</evidence>
<evidence type="ECO:0000313" key="3">
    <source>
        <dbReference type="Proteomes" id="UP000540412"/>
    </source>
</evidence>
<dbReference type="Pfam" id="PF19802">
    <property type="entry name" value="DUF6285"/>
    <property type="match status" value="1"/>
</dbReference>
<proteinExistence type="predicted"/>